<gene>
    <name evidence="3" type="ORF">GCK32_007374</name>
</gene>
<evidence type="ECO:0000256" key="2">
    <source>
        <dbReference type="SAM" id="Phobius"/>
    </source>
</evidence>
<dbReference type="EMBL" id="WIXE01021447">
    <property type="protein sequence ID" value="KAK5968378.1"/>
    <property type="molecule type" value="Genomic_DNA"/>
</dbReference>
<evidence type="ECO:0000256" key="1">
    <source>
        <dbReference type="SAM" id="MobiDB-lite"/>
    </source>
</evidence>
<feature type="transmembrane region" description="Helical" evidence="2">
    <location>
        <begin position="61"/>
        <end position="88"/>
    </location>
</feature>
<name>A0AAN8FQ43_TRICO</name>
<dbReference type="AlphaFoldDB" id="A0AAN8FQ43"/>
<reference evidence="3 4" key="1">
    <citation type="submission" date="2019-10" db="EMBL/GenBank/DDBJ databases">
        <title>Assembly and Annotation for the nematode Trichostrongylus colubriformis.</title>
        <authorList>
            <person name="Martin J."/>
        </authorList>
    </citation>
    <scope>NUCLEOTIDE SEQUENCE [LARGE SCALE GENOMIC DNA]</scope>
    <source>
        <strain evidence="3">G859</strain>
        <tissue evidence="3">Whole worm</tissue>
    </source>
</reference>
<keyword evidence="2" id="KW-0472">Membrane</keyword>
<dbReference type="Proteomes" id="UP001331761">
    <property type="component" value="Unassembled WGS sequence"/>
</dbReference>
<keyword evidence="2" id="KW-1133">Transmembrane helix</keyword>
<evidence type="ECO:0000313" key="3">
    <source>
        <dbReference type="EMBL" id="KAK5968378.1"/>
    </source>
</evidence>
<comment type="caution">
    <text evidence="3">The sequence shown here is derived from an EMBL/GenBank/DDBJ whole genome shotgun (WGS) entry which is preliminary data.</text>
</comment>
<feature type="compositionally biased region" description="Basic and acidic residues" evidence="1">
    <location>
        <begin position="416"/>
        <end position="437"/>
    </location>
</feature>
<accession>A0AAN8FQ43</accession>
<keyword evidence="4" id="KW-1185">Reference proteome</keyword>
<proteinExistence type="predicted"/>
<organism evidence="3 4">
    <name type="scientific">Trichostrongylus colubriformis</name>
    <name type="common">Black scour worm</name>
    <dbReference type="NCBI Taxonomy" id="6319"/>
    <lineage>
        <taxon>Eukaryota</taxon>
        <taxon>Metazoa</taxon>
        <taxon>Ecdysozoa</taxon>
        <taxon>Nematoda</taxon>
        <taxon>Chromadorea</taxon>
        <taxon>Rhabditida</taxon>
        <taxon>Rhabditina</taxon>
        <taxon>Rhabditomorpha</taxon>
        <taxon>Strongyloidea</taxon>
        <taxon>Trichostrongylidae</taxon>
        <taxon>Trichostrongylus</taxon>
    </lineage>
</organism>
<sequence>MVGGRPGSTPIRGRFAAKTPRQSIGFPGAQYSSHGATSSDSDIKVVKLAPPAPKRGKREAIALLLLPFIKMAIFVSAMIIIGQVFFIVTTFMVRHIHHQGVWESHEYPAEVHFNEIAVSSTSQSCNELARVMISEEFTIFAIAFAIQLCLGLAEPHRSGFGGVSTAVFVEGNKKDSKVVDGFWEFSTDPFITNISGADDTKREEIERLALSILVPSDVSIAKYFLDNIEALEFRRLWNFFKEYGIDTNPVSYSLFRAINHNTLQLLHDDNFEWLFNAKEQFRPLDEGEVFTRKLNLDQLLALRASAKKGNHEIMKTSLEHIMKMFKHKNIGFFSNFTEERWSRVITEACHDVSKTSSMMLCTPRRLGKLISKVFLDEGLYGEQRLMLDEAMRRLKIFQIFWRLIDEEPMSSPPADTPKRNVQHEHNKHHTDEIVSLT</sequence>
<dbReference type="SUPFAM" id="SSF56235">
    <property type="entry name" value="N-terminal nucleophile aminohydrolases (Ntn hydrolases)"/>
    <property type="match status" value="1"/>
</dbReference>
<dbReference type="InterPro" id="IPR029055">
    <property type="entry name" value="Ntn_hydrolases_N"/>
</dbReference>
<keyword evidence="2" id="KW-0812">Transmembrane</keyword>
<evidence type="ECO:0000313" key="4">
    <source>
        <dbReference type="Proteomes" id="UP001331761"/>
    </source>
</evidence>
<protein>
    <submittedName>
        <fullName evidence="3">Uncharacterized protein</fullName>
    </submittedName>
</protein>
<feature type="region of interest" description="Disordered" evidence="1">
    <location>
        <begin position="410"/>
        <end position="437"/>
    </location>
</feature>